<dbReference type="InterPro" id="IPR051045">
    <property type="entry name" value="TonB-dependent_transducer"/>
</dbReference>
<dbReference type="PANTHER" id="PTHR33446:SF2">
    <property type="entry name" value="PROTEIN TONB"/>
    <property type="match status" value="1"/>
</dbReference>
<dbReference type="Pfam" id="PF03544">
    <property type="entry name" value="TonB_C"/>
    <property type="match status" value="1"/>
</dbReference>
<dbReference type="Gene3D" id="3.30.1150.10">
    <property type="match status" value="1"/>
</dbReference>
<evidence type="ECO:0000259" key="1">
    <source>
        <dbReference type="PROSITE" id="PS52015"/>
    </source>
</evidence>
<dbReference type="PROSITE" id="PS52015">
    <property type="entry name" value="TONB_CTD"/>
    <property type="match status" value="1"/>
</dbReference>
<dbReference type="GO" id="GO:0031992">
    <property type="term" value="F:energy transducer activity"/>
    <property type="evidence" value="ECO:0007669"/>
    <property type="project" value="TreeGrafter"/>
</dbReference>
<reference evidence="2 3" key="2">
    <citation type="submission" date="2020-08" db="EMBL/GenBank/DDBJ databases">
        <title>Adhaeribacter dokdonensis sp. nov., isolated from the rhizosphere of Elymus tsukushiensis, a plant native to the Dokdo Islands, Republic of Korea.</title>
        <authorList>
            <person name="Ghim S.Y."/>
        </authorList>
    </citation>
    <scope>NUCLEOTIDE SEQUENCE [LARGE SCALE GENOMIC DNA]</scope>
    <source>
        <strain evidence="2 3">KUDC8001</strain>
    </source>
</reference>
<dbReference type="SUPFAM" id="SSF74653">
    <property type="entry name" value="TolA/TonB C-terminal domain"/>
    <property type="match status" value="1"/>
</dbReference>
<dbReference type="InterPro" id="IPR037682">
    <property type="entry name" value="TonB_C"/>
</dbReference>
<dbReference type="AlphaFoldDB" id="A0A7L7LBN3"/>
<keyword evidence="3" id="KW-1185">Reference proteome</keyword>
<gene>
    <name evidence="2" type="ORF">HUW48_18005</name>
</gene>
<evidence type="ECO:0000313" key="2">
    <source>
        <dbReference type="EMBL" id="QMU29799.1"/>
    </source>
</evidence>
<accession>A0A7L7LBN3</accession>
<dbReference type="GO" id="GO:0055085">
    <property type="term" value="P:transmembrane transport"/>
    <property type="evidence" value="ECO:0007669"/>
    <property type="project" value="InterPro"/>
</dbReference>
<feature type="domain" description="TonB C-terminal" evidence="1">
    <location>
        <begin position="103"/>
        <end position="199"/>
    </location>
</feature>
<protein>
    <submittedName>
        <fullName evidence="2">Energy transducer TonB</fullName>
    </submittedName>
</protein>
<reference evidence="2 3" key="1">
    <citation type="submission" date="2020-06" db="EMBL/GenBank/DDBJ databases">
        <authorList>
            <person name="Hwang Y.J."/>
        </authorList>
    </citation>
    <scope>NUCLEOTIDE SEQUENCE [LARGE SCALE GENOMIC DNA]</scope>
    <source>
        <strain evidence="2 3">KUDC8001</strain>
    </source>
</reference>
<dbReference type="EMBL" id="CP055153">
    <property type="protein sequence ID" value="QMU29799.1"/>
    <property type="molecule type" value="Genomic_DNA"/>
</dbReference>
<dbReference type="PANTHER" id="PTHR33446">
    <property type="entry name" value="PROTEIN TONB-RELATED"/>
    <property type="match status" value="1"/>
</dbReference>
<dbReference type="GO" id="GO:0098797">
    <property type="term" value="C:plasma membrane protein complex"/>
    <property type="evidence" value="ECO:0007669"/>
    <property type="project" value="TreeGrafter"/>
</dbReference>
<dbReference type="KEGG" id="add:HUW48_18005"/>
<dbReference type="RefSeq" id="WP_182412259.1">
    <property type="nucleotide sequence ID" value="NZ_CP055153.1"/>
</dbReference>
<sequence>MKIINKLSGFTISKHFPALLIFTILIFFLSSNTVAWSNILKKLVVVSLTLKIKKTEKLNTLSSARSNTLKFVNPTIITKDTIPANNQDDKVFTIVEQQPEFPGGMKELSNFILRNIRLPQNPKYANAKGTVYTQFIITKQGKIKDIRIVKGINPGADFEAKNLISRMPDWIPGKQNGKPVNVQYTLPLKFQFKTEFPTKNKPG</sequence>
<organism evidence="2 3">
    <name type="scientific">Adhaeribacter radiodurans</name>
    <dbReference type="NCBI Taxonomy" id="2745197"/>
    <lineage>
        <taxon>Bacteria</taxon>
        <taxon>Pseudomonadati</taxon>
        <taxon>Bacteroidota</taxon>
        <taxon>Cytophagia</taxon>
        <taxon>Cytophagales</taxon>
        <taxon>Hymenobacteraceae</taxon>
        <taxon>Adhaeribacter</taxon>
    </lineage>
</organism>
<evidence type="ECO:0000313" key="3">
    <source>
        <dbReference type="Proteomes" id="UP000514509"/>
    </source>
</evidence>
<proteinExistence type="predicted"/>
<name>A0A7L7LBN3_9BACT</name>
<dbReference type="Proteomes" id="UP000514509">
    <property type="component" value="Chromosome"/>
</dbReference>